<dbReference type="PANTHER" id="PTHR30313:SF2">
    <property type="entry name" value="DNA PRIMASE"/>
    <property type="match status" value="1"/>
</dbReference>
<evidence type="ECO:0000313" key="6">
    <source>
        <dbReference type="Proteomes" id="UP000001192"/>
    </source>
</evidence>
<dbReference type="Proteomes" id="UP000001192">
    <property type="component" value="Plasmid pBPHY01"/>
</dbReference>
<dbReference type="Pfam" id="PF01807">
    <property type="entry name" value="Zn_ribbon_DnaG"/>
    <property type="match status" value="1"/>
</dbReference>
<sequence>MASDIIAVVSQFVSLQKGLRAYWGRCPFHDERGMTHFSVNEATQRFYCFGCGRGGSVDDFLRYIEERDAQP</sequence>
<dbReference type="InterPro" id="IPR002694">
    <property type="entry name" value="Znf_CHC2"/>
</dbReference>
<evidence type="ECO:0000259" key="4">
    <source>
        <dbReference type="SMART" id="SM00400"/>
    </source>
</evidence>
<dbReference type="AlphaFoldDB" id="B2JU87"/>
<dbReference type="SUPFAM" id="SSF57783">
    <property type="entry name" value="Zinc beta-ribbon"/>
    <property type="match status" value="1"/>
</dbReference>
<keyword evidence="2" id="KW-0863">Zinc-finger</keyword>
<dbReference type="Gene3D" id="3.90.580.10">
    <property type="entry name" value="Zinc finger, CHC2-type domain"/>
    <property type="match status" value="1"/>
</dbReference>
<dbReference type="RefSeq" id="WP_012406296.1">
    <property type="nucleotide sequence ID" value="NC_010625.1"/>
</dbReference>
<geneLocation type="plasmid" evidence="5 6">
    <name>pBPHY01</name>
</geneLocation>
<protein>
    <submittedName>
        <fullName evidence="5">Zinc finger CHC2-family protein</fullName>
    </submittedName>
</protein>
<gene>
    <name evidence="5" type="ordered locus">Bphy_7139</name>
</gene>
<dbReference type="InterPro" id="IPR050219">
    <property type="entry name" value="DnaG_primase"/>
</dbReference>
<keyword evidence="6" id="KW-1185">Reference proteome</keyword>
<dbReference type="EMBL" id="CP001045">
    <property type="protein sequence ID" value="ACC76140.1"/>
    <property type="molecule type" value="Genomic_DNA"/>
</dbReference>
<dbReference type="GO" id="GO:0003677">
    <property type="term" value="F:DNA binding"/>
    <property type="evidence" value="ECO:0007669"/>
    <property type="project" value="InterPro"/>
</dbReference>
<evidence type="ECO:0000256" key="2">
    <source>
        <dbReference type="ARBA" id="ARBA00022771"/>
    </source>
</evidence>
<keyword evidence="1" id="KW-0479">Metal-binding</keyword>
<dbReference type="GO" id="GO:0006269">
    <property type="term" value="P:DNA replication, synthesis of primer"/>
    <property type="evidence" value="ECO:0007669"/>
    <property type="project" value="TreeGrafter"/>
</dbReference>
<accession>B2JU87</accession>
<dbReference type="GO" id="GO:0005737">
    <property type="term" value="C:cytoplasm"/>
    <property type="evidence" value="ECO:0007669"/>
    <property type="project" value="TreeGrafter"/>
</dbReference>
<evidence type="ECO:0000256" key="3">
    <source>
        <dbReference type="ARBA" id="ARBA00022833"/>
    </source>
</evidence>
<dbReference type="GO" id="GO:0008270">
    <property type="term" value="F:zinc ion binding"/>
    <property type="evidence" value="ECO:0007669"/>
    <property type="project" value="UniProtKB-KW"/>
</dbReference>
<keyword evidence="3" id="KW-0862">Zinc</keyword>
<evidence type="ECO:0000313" key="5">
    <source>
        <dbReference type="EMBL" id="ACC76140.1"/>
    </source>
</evidence>
<proteinExistence type="predicted"/>
<organism evidence="5 6">
    <name type="scientific">Paraburkholderia phymatum (strain DSM 17167 / CIP 108236 / LMG 21445 / STM815)</name>
    <name type="common">Burkholderia phymatum</name>
    <dbReference type="NCBI Taxonomy" id="391038"/>
    <lineage>
        <taxon>Bacteria</taxon>
        <taxon>Pseudomonadati</taxon>
        <taxon>Pseudomonadota</taxon>
        <taxon>Betaproteobacteria</taxon>
        <taxon>Burkholderiales</taxon>
        <taxon>Burkholderiaceae</taxon>
        <taxon>Paraburkholderia</taxon>
    </lineage>
</organism>
<feature type="domain" description="Zinc finger CHC2-type" evidence="4">
    <location>
        <begin position="22"/>
        <end position="70"/>
    </location>
</feature>
<dbReference type="GO" id="GO:0003899">
    <property type="term" value="F:DNA-directed RNA polymerase activity"/>
    <property type="evidence" value="ECO:0007669"/>
    <property type="project" value="InterPro"/>
</dbReference>
<name>B2JU87_PARP8</name>
<dbReference type="SMART" id="SM00400">
    <property type="entry name" value="ZnF_CHCC"/>
    <property type="match status" value="1"/>
</dbReference>
<dbReference type="OrthoDB" id="5639125at2"/>
<dbReference type="HOGENOM" id="CLU_2732266_0_0_4"/>
<dbReference type="InterPro" id="IPR036977">
    <property type="entry name" value="DNA_primase_Znf_CHC2"/>
</dbReference>
<keyword evidence="5" id="KW-0614">Plasmid</keyword>
<reference evidence="6" key="1">
    <citation type="journal article" date="2014" name="Stand. Genomic Sci.">
        <title>Complete genome sequence of Burkholderia phymatum STM815(T), a broad host range and efficient nitrogen-fixing symbiont of Mimosa species.</title>
        <authorList>
            <person name="Moulin L."/>
            <person name="Klonowska A."/>
            <person name="Caroline B."/>
            <person name="Booth K."/>
            <person name="Vriezen J.A."/>
            <person name="Melkonian R."/>
            <person name="James E.K."/>
            <person name="Young J.P."/>
            <person name="Bena G."/>
            <person name="Hauser L."/>
            <person name="Land M."/>
            <person name="Kyrpides N."/>
            <person name="Bruce D."/>
            <person name="Chain P."/>
            <person name="Copeland A."/>
            <person name="Pitluck S."/>
            <person name="Woyke T."/>
            <person name="Lizotte-Waniewski M."/>
            <person name="Bristow J."/>
            <person name="Riley M."/>
        </authorList>
    </citation>
    <scope>NUCLEOTIDE SEQUENCE [LARGE SCALE GENOMIC DNA]</scope>
    <source>
        <strain evidence="6">DSM 17167 / CIP 108236 / LMG 21445 / STM815</strain>
        <plasmid evidence="6">Plasmid pBPHY01</plasmid>
    </source>
</reference>
<evidence type="ECO:0000256" key="1">
    <source>
        <dbReference type="ARBA" id="ARBA00022723"/>
    </source>
</evidence>
<dbReference type="PANTHER" id="PTHR30313">
    <property type="entry name" value="DNA PRIMASE"/>
    <property type="match status" value="1"/>
</dbReference>
<dbReference type="KEGG" id="bph:Bphy_7139"/>